<feature type="domain" description="Flagellar hook-associated protein FlgK helical" evidence="10">
    <location>
        <begin position="98"/>
        <end position="318"/>
    </location>
</feature>
<keyword evidence="5 7" id="KW-0964">Secreted</keyword>
<dbReference type="InterPro" id="IPR010930">
    <property type="entry name" value="Flg_bb/hook_C_dom"/>
</dbReference>
<evidence type="ECO:0000259" key="10">
    <source>
        <dbReference type="Pfam" id="PF22638"/>
    </source>
</evidence>
<evidence type="ECO:0000256" key="1">
    <source>
        <dbReference type="ARBA" id="ARBA00004365"/>
    </source>
</evidence>
<dbReference type="Proteomes" id="UP000176992">
    <property type="component" value="Unassembled WGS sequence"/>
</dbReference>
<evidence type="ECO:0000313" key="11">
    <source>
        <dbReference type="EMBL" id="OGF99207.1"/>
    </source>
</evidence>
<dbReference type="EMBL" id="MFIV01000036">
    <property type="protein sequence ID" value="OGF99207.1"/>
    <property type="molecule type" value="Genomic_DNA"/>
</dbReference>
<keyword evidence="11" id="KW-0969">Cilium</keyword>
<organism evidence="11 12">
    <name type="scientific">Candidatus Glassbacteria bacterium GWA2_58_10</name>
    <dbReference type="NCBI Taxonomy" id="1817865"/>
    <lineage>
        <taxon>Bacteria</taxon>
        <taxon>Candidatus Glassiibacteriota</taxon>
    </lineage>
</organism>
<evidence type="ECO:0000256" key="3">
    <source>
        <dbReference type="ARBA" id="ARBA00009677"/>
    </source>
</evidence>
<feature type="domain" description="Flagellar basal-body/hook protein C-terminal" evidence="9">
    <location>
        <begin position="425"/>
        <end position="460"/>
    </location>
</feature>
<reference evidence="11 12" key="1">
    <citation type="journal article" date="2016" name="Nat. Commun.">
        <title>Thousands of microbial genomes shed light on interconnected biogeochemical processes in an aquifer system.</title>
        <authorList>
            <person name="Anantharaman K."/>
            <person name="Brown C.T."/>
            <person name="Hug L.A."/>
            <person name="Sharon I."/>
            <person name="Castelle C.J."/>
            <person name="Probst A.J."/>
            <person name="Thomas B.C."/>
            <person name="Singh A."/>
            <person name="Wilkins M.J."/>
            <person name="Karaoz U."/>
            <person name="Brodie E.L."/>
            <person name="Williams K.H."/>
            <person name="Hubbard S.S."/>
            <person name="Banfield J.F."/>
        </authorList>
    </citation>
    <scope>NUCLEOTIDE SEQUENCE [LARGE SCALE GENOMIC DNA]</scope>
</reference>
<dbReference type="PANTHER" id="PTHR30033:SF1">
    <property type="entry name" value="FLAGELLAR HOOK-ASSOCIATED PROTEIN 1"/>
    <property type="match status" value="1"/>
</dbReference>
<evidence type="ECO:0000259" key="9">
    <source>
        <dbReference type="Pfam" id="PF06429"/>
    </source>
</evidence>
<evidence type="ECO:0000313" key="12">
    <source>
        <dbReference type="Proteomes" id="UP000176992"/>
    </source>
</evidence>
<dbReference type="SUPFAM" id="SSF64518">
    <property type="entry name" value="Phase 1 flagellin"/>
    <property type="match status" value="1"/>
</dbReference>
<dbReference type="PRINTS" id="PR01005">
    <property type="entry name" value="FLGHOOKAP1"/>
</dbReference>
<dbReference type="PANTHER" id="PTHR30033">
    <property type="entry name" value="FLAGELLAR HOOK-ASSOCIATED PROTEIN 1"/>
    <property type="match status" value="1"/>
</dbReference>
<dbReference type="Pfam" id="PF06429">
    <property type="entry name" value="Flg_bbr_C"/>
    <property type="match status" value="1"/>
</dbReference>
<dbReference type="InterPro" id="IPR002371">
    <property type="entry name" value="FlgK"/>
</dbReference>
<dbReference type="GO" id="GO:0005576">
    <property type="term" value="C:extracellular region"/>
    <property type="evidence" value="ECO:0007669"/>
    <property type="project" value="UniProtKB-SubCell"/>
</dbReference>
<keyword evidence="6 7" id="KW-0975">Bacterial flagellum</keyword>
<evidence type="ECO:0000256" key="4">
    <source>
        <dbReference type="ARBA" id="ARBA00016244"/>
    </source>
</evidence>
<dbReference type="GO" id="GO:0005198">
    <property type="term" value="F:structural molecule activity"/>
    <property type="evidence" value="ECO:0007669"/>
    <property type="project" value="UniProtKB-UniRule"/>
</dbReference>
<dbReference type="NCBIfam" id="TIGR02492">
    <property type="entry name" value="flgK_ends"/>
    <property type="match status" value="1"/>
</dbReference>
<evidence type="ECO:0000256" key="2">
    <source>
        <dbReference type="ARBA" id="ARBA00004613"/>
    </source>
</evidence>
<comment type="subcellular location">
    <subcellularLocation>
        <location evidence="1 7">Bacterial flagellum</location>
    </subcellularLocation>
    <subcellularLocation>
        <location evidence="2 7">Secreted</location>
    </subcellularLocation>
</comment>
<evidence type="ECO:0000256" key="7">
    <source>
        <dbReference type="RuleBase" id="RU362065"/>
    </source>
</evidence>
<accession>A0A1F5YG93</accession>
<dbReference type="Pfam" id="PF22638">
    <property type="entry name" value="FlgK_D1"/>
    <property type="match status" value="1"/>
</dbReference>
<feature type="domain" description="Flagellar basal body rod protein N-terminal" evidence="8">
    <location>
        <begin position="8"/>
        <end position="38"/>
    </location>
</feature>
<sequence length="465" mass="50398">MPTLNNALYIGLSGLRTNQQGLNVTGHNISNVNTAGYTRQQVILATNKPIIVSGAVYGTGVNVAQVARYRDAAIDRQFRTENQTLGDAQKQSDAMGLIEGVLNEPSDTGLHSALSRFFDSIQDLSVNPESSSVRTTVREQGRTLARMFDQTWSELDKIRANKNFEIIDKVHNINVTLQRIGQLNIQIGSTEALGREANDLRDARDKLLDDLSQMVDMSSNEDPANGSVNVSIAGQSFVTIGAVNQVEAKSENIDGVEVIKINNPVNHEELKVASGELHGLLDTRDRLIPELQSQLDTLASSIINEFNAIHSQGYGLQGGRLSPPTGIDFYDGTDARSMALTPAISSDPGNIAASGSGEPGDNTNALALAQLRDKQVLNDNSFTFEDYYGGIVSTFGLETSTVAEGVKNQQLLVDHLSNFRESQNGVNIDEELVSLIRFQKSFGANARVISTVNEMMGIVVDLGRY</sequence>
<name>A0A1F5YG93_9BACT</name>
<evidence type="ECO:0000256" key="5">
    <source>
        <dbReference type="ARBA" id="ARBA00022525"/>
    </source>
</evidence>
<proteinExistence type="inferred from homology"/>
<comment type="caution">
    <text evidence="11">The sequence shown here is derived from an EMBL/GenBank/DDBJ whole genome shotgun (WGS) entry which is preliminary data.</text>
</comment>
<dbReference type="Pfam" id="PF00460">
    <property type="entry name" value="Flg_bb_rod"/>
    <property type="match status" value="1"/>
</dbReference>
<protein>
    <recommendedName>
        <fullName evidence="4 7">Flagellar hook-associated protein 1</fullName>
        <shortName evidence="7">HAP1</shortName>
    </recommendedName>
</protein>
<keyword evidence="11" id="KW-0966">Cell projection</keyword>
<dbReference type="GO" id="GO:0009424">
    <property type="term" value="C:bacterial-type flagellum hook"/>
    <property type="evidence" value="ECO:0007669"/>
    <property type="project" value="UniProtKB-UniRule"/>
</dbReference>
<evidence type="ECO:0000256" key="6">
    <source>
        <dbReference type="ARBA" id="ARBA00023143"/>
    </source>
</evidence>
<evidence type="ECO:0000259" key="8">
    <source>
        <dbReference type="Pfam" id="PF00460"/>
    </source>
</evidence>
<gene>
    <name evidence="7" type="primary">flgK</name>
    <name evidence="11" type="ORF">A2Z86_09890</name>
</gene>
<dbReference type="GO" id="GO:0044780">
    <property type="term" value="P:bacterial-type flagellum assembly"/>
    <property type="evidence" value="ECO:0007669"/>
    <property type="project" value="InterPro"/>
</dbReference>
<keyword evidence="11" id="KW-0282">Flagellum</keyword>
<dbReference type="InterPro" id="IPR001444">
    <property type="entry name" value="Flag_bb_rod_N"/>
</dbReference>
<comment type="similarity">
    <text evidence="3 7">Belongs to the flagella basal body rod proteins family.</text>
</comment>
<dbReference type="InterPro" id="IPR053927">
    <property type="entry name" value="FlgK_helical"/>
</dbReference>
<dbReference type="AlphaFoldDB" id="A0A1F5YG93"/>